<dbReference type="InterPro" id="IPR050618">
    <property type="entry name" value="Ubq-SigPath_Reg"/>
</dbReference>
<dbReference type="Proteomes" id="UP000756132">
    <property type="component" value="Chromosome 8"/>
</dbReference>
<proteinExistence type="predicted"/>
<evidence type="ECO:0000256" key="1">
    <source>
        <dbReference type="ARBA" id="ARBA00002343"/>
    </source>
</evidence>
<accession>A0A9Q8USU6</accession>
<protein>
    <recommendedName>
        <fullName evidence="2">CTLH domain-containing protein</fullName>
    </recommendedName>
</protein>
<name>A0A9Q8USU6_PASFU</name>
<gene>
    <name evidence="3" type="ORF">CLAFUR5_11636</name>
</gene>
<dbReference type="InterPro" id="IPR006595">
    <property type="entry name" value="CTLH_C"/>
</dbReference>
<dbReference type="SMART" id="SM00757">
    <property type="entry name" value="CRA"/>
    <property type="match status" value="1"/>
</dbReference>
<dbReference type="InterPro" id="IPR013144">
    <property type="entry name" value="CRA_dom"/>
</dbReference>
<dbReference type="PROSITE" id="PS50897">
    <property type="entry name" value="CTLH"/>
    <property type="match status" value="1"/>
</dbReference>
<dbReference type="Pfam" id="PF10607">
    <property type="entry name" value="CTLH"/>
    <property type="match status" value="1"/>
</dbReference>
<dbReference type="InterPro" id="IPR024964">
    <property type="entry name" value="CTLH/CRA"/>
</dbReference>
<organism evidence="3 4">
    <name type="scientific">Passalora fulva</name>
    <name type="common">Tomato leaf mold</name>
    <name type="synonym">Cladosporium fulvum</name>
    <dbReference type="NCBI Taxonomy" id="5499"/>
    <lineage>
        <taxon>Eukaryota</taxon>
        <taxon>Fungi</taxon>
        <taxon>Dikarya</taxon>
        <taxon>Ascomycota</taxon>
        <taxon>Pezizomycotina</taxon>
        <taxon>Dothideomycetes</taxon>
        <taxon>Dothideomycetidae</taxon>
        <taxon>Mycosphaerellales</taxon>
        <taxon>Mycosphaerellaceae</taxon>
        <taxon>Fulvia</taxon>
    </lineage>
</organism>
<dbReference type="GeneID" id="71991514"/>
<evidence type="ECO:0000313" key="3">
    <source>
        <dbReference type="EMBL" id="UJO21161.1"/>
    </source>
</evidence>
<dbReference type="SMART" id="SM00668">
    <property type="entry name" value="CTLH"/>
    <property type="match status" value="1"/>
</dbReference>
<dbReference type="KEGG" id="ffu:CLAFUR5_11636"/>
<feature type="domain" description="CTLH" evidence="2">
    <location>
        <begin position="64"/>
        <end position="115"/>
    </location>
</feature>
<reference evidence="3" key="1">
    <citation type="submission" date="2021-12" db="EMBL/GenBank/DDBJ databases">
        <authorList>
            <person name="Zaccaron A."/>
            <person name="Stergiopoulos I."/>
        </authorList>
    </citation>
    <scope>NUCLEOTIDE SEQUENCE</scope>
    <source>
        <strain evidence="3">Race5_Kim</strain>
    </source>
</reference>
<dbReference type="PROSITE" id="PS50896">
    <property type="entry name" value="LISH"/>
    <property type="match status" value="1"/>
</dbReference>
<dbReference type="Pfam" id="PF08513">
    <property type="entry name" value="LisH"/>
    <property type="match status" value="1"/>
</dbReference>
<comment type="function">
    <text evidence="1">Involved in the proteasome-dependent degradation of fructose-1,6-bisphosphatase.</text>
</comment>
<sequence length="245" mass="27522">MSAAFPPSTMRPAHNFDRKVEDMKPSKSDINWVIMDYLVSEGYPGAAEKFAQETNICSPEDVDSIRERVTIRNSIHAGRLDDAIQMINDVDTEILDHNRALHWNLLQLQLIEIIRPILKTYGGTNPPSSEWVPVLQFATEQLAPQAPTHQDYQTALNNTMALTIFSEDKMPAETKQLLDLKLRETVANRVNKAILESRGQRSEAKIRQLVRARAWAEAQAREAKVDLPAFPIPIGLEPAGEAMVS</sequence>
<dbReference type="InterPro" id="IPR006594">
    <property type="entry name" value="LisH"/>
</dbReference>
<evidence type="ECO:0000259" key="2">
    <source>
        <dbReference type="PROSITE" id="PS50897"/>
    </source>
</evidence>
<dbReference type="RefSeq" id="XP_047765527.1">
    <property type="nucleotide sequence ID" value="XM_047910784.1"/>
</dbReference>
<reference evidence="3" key="2">
    <citation type="journal article" date="2022" name="Microb. Genom.">
        <title>A chromosome-scale genome assembly of the tomato pathogen Cladosporium fulvum reveals a compartmentalized genome architecture and the presence of a dispensable chromosome.</title>
        <authorList>
            <person name="Zaccaron A.Z."/>
            <person name="Chen L.H."/>
            <person name="Samaras A."/>
            <person name="Stergiopoulos I."/>
        </authorList>
    </citation>
    <scope>NUCLEOTIDE SEQUENCE</scope>
    <source>
        <strain evidence="3">Race5_Kim</strain>
    </source>
</reference>
<evidence type="ECO:0000313" key="4">
    <source>
        <dbReference type="Proteomes" id="UP000756132"/>
    </source>
</evidence>
<keyword evidence="4" id="KW-1185">Reference proteome</keyword>
<dbReference type="OrthoDB" id="2415936at2759"/>
<dbReference type="PANTHER" id="PTHR12864">
    <property type="entry name" value="RAN BINDING PROTEIN 9-RELATED"/>
    <property type="match status" value="1"/>
</dbReference>
<dbReference type="AlphaFoldDB" id="A0A9Q8USU6"/>
<dbReference type="EMBL" id="CP090170">
    <property type="protein sequence ID" value="UJO21161.1"/>
    <property type="molecule type" value="Genomic_DNA"/>
</dbReference>